<sequence>MKKKHAPYYRDYSEAHRTFHDVTSETAGLRIKDKLNGFVPEDLVEKLEEERKLLAEIKSLTPSDGEALIEKIISAAEENGAVVEKKIENEIPRDGQPARRYIIAKFFDSSTLMARMSLWLGDQYARIYFEAVRKNTRAGEDGEGWS</sequence>
<reference evidence="1" key="1">
    <citation type="submission" date="2022-06" db="EMBL/GenBank/DDBJ databases">
        <title>A novel DMS-producing enzyme.</title>
        <authorList>
            <person name="Zhang Y."/>
        </authorList>
    </citation>
    <scope>NUCLEOTIDE SEQUENCE</scope>
    <source>
        <strain evidence="1">H10-59</strain>
    </source>
</reference>
<dbReference type="RefSeq" id="WP_253551724.1">
    <property type="nucleotide sequence ID" value="NZ_CP098828.1"/>
</dbReference>
<proteinExistence type="predicted"/>
<gene>
    <name evidence="1" type="ORF">NFG57_11300</name>
</gene>
<dbReference type="AlphaFoldDB" id="A0AAU7KP53"/>
<accession>A0AAU7KP53</accession>
<protein>
    <submittedName>
        <fullName evidence="1">Uncharacterized protein</fullName>
    </submittedName>
</protein>
<evidence type="ECO:0000313" key="1">
    <source>
        <dbReference type="EMBL" id="XBO73431.1"/>
    </source>
</evidence>
<organism evidence="1">
    <name type="scientific">Halomonas sp. H10-59</name>
    <dbReference type="NCBI Taxonomy" id="2950874"/>
    <lineage>
        <taxon>Bacteria</taxon>
        <taxon>Pseudomonadati</taxon>
        <taxon>Pseudomonadota</taxon>
        <taxon>Gammaproteobacteria</taxon>
        <taxon>Oceanospirillales</taxon>
        <taxon>Halomonadaceae</taxon>
        <taxon>Halomonas</taxon>
    </lineage>
</organism>
<dbReference type="EMBL" id="CP098828">
    <property type="protein sequence ID" value="XBO73431.1"/>
    <property type="molecule type" value="Genomic_DNA"/>
</dbReference>
<name>A0AAU7KP53_9GAMM</name>